<keyword evidence="2" id="KW-0732">Signal</keyword>
<feature type="compositionally biased region" description="Basic and acidic residues" evidence="1">
    <location>
        <begin position="292"/>
        <end position="305"/>
    </location>
</feature>
<feature type="chain" id="PRO_5026169222" evidence="2">
    <location>
        <begin position="23"/>
        <end position="484"/>
    </location>
</feature>
<evidence type="ECO:0000313" key="3">
    <source>
        <dbReference type="EMBL" id="CAB3262824.1"/>
    </source>
</evidence>
<feature type="compositionally biased region" description="Acidic residues" evidence="1">
    <location>
        <begin position="257"/>
        <end position="267"/>
    </location>
</feature>
<name>A0A6F9DH79_9ASCI</name>
<dbReference type="EMBL" id="LR786962">
    <property type="protein sequence ID" value="CAB3262824.1"/>
    <property type="molecule type" value="mRNA"/>
</dbReference>
<evidence type="ECO:0000256" key="2">
    <source>
        <dbReference type="SAM" id="SignalP"/>
    </source>
</evidence>
<evidence type="ECO:0000256" key="1">
    <source>
        <dbReference type="SAM" id="MobiDB-lite"/>
    </source>
</evidence>
<feature type="compositionally biased region" description="Basic and acidic residues" evidence="1">
    <location>
        <begin position="268"/>
        <end position="281"/>
    </location>
</feature>
<proteinExistence type="evidence at transcript level"/>
<reference evidence="3" key="1">
    <citation type="submission" date="2020-04" db="EMBL/GenBank/DDBJ databases">
        <authorList>
            <person name="Neveu A P."/>
        </authorList>
    </citation>
    <scope>NUCLEOTIDE SEQUENCE</scope>
    <source>
        <tissue evidence="3">Whole embryo</tissue>
    </source>
</reference>
<gene>
    <name evidence="3" type="primary">LOC100183792-002</name>
</gene>
<feature type="region of interest" description="Disordered" evidence="1">
    <location>
        <begin position="101"/>
        <end position="149"/>
    </location>
</feature>
<feature type="signal peptide" evidence="2">
    <location>
        <begin position="1"/>
        <end position="22"/>
    </location>
</feature>
<accession>A0A6F9DH79</accession>
<feature type="region of interest" description="Disordered" evidence="1">
    <location>
        <begin position="226"/>
        <end position="375"/>
    </location>
</feature>
<protein>
    <submittedName>
        <fullName evidence="3">Uncharacterized protein LOC100183792</fullName>
    </submittedName>
</protein>
<organism evidence="3">
    <name type="scientific">Phallusia mammillata</name>
    <dbReference type="NCBI Taxonomy" id="59560"/>
    <lineage>
        <taxon>Eukaryota</taxon>
        <taxon>Metazoa</taxon>
        <taxon>Chordata</taxon>
        <taxon>Tunicata</taxon>
        <taxon>Ascidiacea</taxon>
        <taxon>Phlebobranchia</taxon>
        <taxon>Ascidiidae</taxon>
        <taxon>Phallusia</taxon>
    </lineage>
</organism>
<dbReference type="AlphaFoldDB" id="A0A6F9DH79"/>
<feature type="compositionally biased region" description="Basic and acidic residues" evidence="1">
    <location>
        <begin position="116"/>
        <end position="130"/>
    </location>
</feature>
<sequence length="484" mass="52951">MLFARLLLVLLLLSCFAQGTLGVNKDVKNAAITDPCPHLLTSGVRPLLEFFDKTGQSMKCCGCPKDHFVLKPCSDGFISECRSCPPGTELNKTVHGSGLEGCTQIPTTVPPEEISDDQRNNDLEKDDDRTQPPQTGQVDSKPPEKDKITKESFTHPGYYFLAGVLLSSVALVAVIYKRNVRSGPIQKDETEIWSPNQTRLMNWREDNTVSVGSEADGQNFELQLEDETTPALGARSSREGVNGSVGFESDAINSDEAVLDMSEDEEPEATKEKLHTKNVKNDDEDATVLSTTHEEPENPKDKATPDGDPSAVIREPPVRPSVSNSDDLAEDGPTVEGQVPQPIQQRGVASASNMVGSASRIEHGGGGANTGPPIQNMTRNARGVEIERLMQLEDLVIHSKTTPVSQNDSVKVLSHFQVPENIKKTLANEYKNDNDPLTYLYKALKEIRKNSSDITVEILISYWMKNGMREMATYVAGEMGITAI</sequence>